<feature type="domain" description="PFL" evidence="4">
    <location>
        <begin position="1"/>
        <end position="268"/>
    </location>
</feature>
<dbReference type="GO" id="GO:0016829">
    <property type="term" value="F:lyase activity"/>
    <property type="evidence" value="ECO:0007669"/>
    <property type="project" value="UniProtKB-KW"/>
</dbReference>
<evidence type="ECO:0000313" key="5">
    <source>
        <dbReference type="EMBL" id="GAF82645.1"/>
    </source>
</evidence>
<dbReference type="PANTHER" id="PTHR43641">
    <property type="entry name" value="FORMATE ACETYLTRANSFERASE 3-RELATED"/>
    <property type="match status" value="1"/>
</dbReference>
<dbReference type="GO" id="GO:0005829">
    <property type="term" value="C:cytosol"/>
    <property type="evidence" value="ECO:0007669"/>
    <property type="project" value="TreeGrafter"/>
</dbReference>
<dbReference type="PROSITE" id="PS51554">
    <property type="entry name" value="PFL"/>
    <property type="match status" value="1"/>
</dbReference>
<sequence>IKGGGGMPALVNDDVIIPSLIEKGIKKADARDYVIIGCVEVSVPRKTFGSTDAALMSLPICLEMALNDGYCPVTLEQIGVKTGDPRQFTSMDDIISAFRRQVAYLVEQMVIGSNALGIAHRELYPSPLLSATIGGCLEKGRDVTAGGAVYNFTGVQGVGTADVADSLTTMDQLVFREKETSMDELLQALEDDFEGHEKLHQLIMNRVPKYGNDEDLPDTYARQVAEIFCQEVARHRNPRGGVYLPGFLSMTNHQGFGKLVGALPSGRKAFETFANGISPYNGWDSQGPTAALKSAAKLNYLLATNGVAYNLKFNPGYLKGDEGTRNLSSLIRGYFGLGGMHVQLNVVDKQTLLDAQENPQKHPGLMVRVAGYSAYFADLTREVQDEVISRTEHCTA</sequence>
<proteinExistence type="predicted"/>
<dbReference type="AlphaFoldDB" id="X0U2F6"/>
<evidence type="ECO:0000259" key="3">
    <source>
        <dbReference type="PROSITE" id="PS51149"/>
    </source>
</evidence>
<evidence type="ECO:0000256" key="1">
    <source>
        <dbReference type="ARBA" id="ARBA00022818"/>
    </source>
</evidence>
<dbReference type="SUPFAM" id="SSF51998">
    <property type="entry name" value="PFL-like glycyl radical enzymes"/>
    <property type="match status" value="1"/>
</dbReference>
<dbReference type="Pfam" id="PF02901">
    <property type="entry name" value="PFL-like"/>
    <property type="match status" value="1"/>
</dbReference>
<evidence type="ECO:0000256" key="2">
    <source>
        <dbReference type="ARBA" id="ARBA00023239"/>
    </source>
</evidence>
<evidence type="ECO:0008006" key="6">
    <source>
        <dbReference type="Google" id="ProtNLM"/>
    </source>
</evidence>
<dbReference type="PANTHER" id="PTHR43641:SF2">
    <property type="entry name" value="DEHYDRATASE YBIW-RELATED"/>
    <property type="match status" value="1"/>
</dbReference>
<keyword evidence="1" id="KW-0556">Organic radical</keyword>
<dbReference type="Pfam" id="PF01228">
    <property type="entry name" value="Gly_radical"/>
    <property type="match status" value="1"/>
</dbReference>
<dbReference type="EMBL" id="BARS01004727">
    <property type="protein sequence ID" value="GAF82645.1"/>
    <property type="molecule type" value="Genomic_DNA"/>
</dbReference>
<gene>
    <name evidence="5" type="ORF">S01H1_09249</name>
</gene>
<name>X0U2F6_9ZZZZ</name>
<protein>
    <recommendedName>
        <fullName evidence="6">PFL domain-containing protein</fullName>
    </recommendedName>
</protein>
<dbReference type="InterPro" id="IPR051215">
    <property type="entry name" value="GRE"/>
</dbReference>
<dbReference type="PROSITE" id="PS51149">
    <property type="entry name" value="GLY_RADICAL_2"/>
    <property type="match status" value="1"/>
</dbReference>
<accession>X0U2F6</accession>
<feature type="non-terminal residue" evidence="5">
    <location>
        <position position="1"/>
    </location>
</feature>
<keyword evidence="2" id="KW-0456">Lyase</keyword>
<comment type="caution">
    <text evidence="5">The sequence shown here is derived from an EMBL/GenBank/DDBJ whole genome shotgun (WGS) entry which is preliminary data.</text>
</comment>
<feature type="domain" description="Glycine radical" evidence="3">
    <location>
        <begin position="275"/>
        <end position="396"/>
    </location>
</feature>
<dbReference type="InterPro" id="IPR001150">
    <property type="entry name" value="Gly_radical"/>
</dbReference>
<reference evidence="5" key="1">
    <citation type="journal article" date="2014" name="Front. Microbiol.">
        <title>High frequency of phylogenetically diverse reductive dehalogenase-homologous genes in deep subseafloor sedimentary metagenomes.</title>
        <authorList>
            <person name="Kawai M."/>
            <person name="Futagami T."/>
            <person name="Toyoda A."/>
            <person name="Takaki Y."/>
            <person name="Nishi S."/>
            <person name="Hori S."/>
            <person name="Arai W."/>
            <person name="Tsubouchi T."/>
            <person name="Morono Y."/>
            <person name="Uchiyama I."/>
            <person name="Ito T."/>
            <person name="Fujiyama A."/>
            <person name="Inagaki F."/>
            <person name="Takami H."/>
        </authorList>
    </citation>
    <scope>NUCLEOTIDE SEQUENCE</scope>
    <source>
        <strain evidence="5">Expedition CK06-06</strain>
    </source>
</reference>
<organism evidence="5">
    <name type="scientific">marine sediment metagenome</name>
    <dbReference type="NCBI Taxonomy" id="412755"/>
    <lineage>
        <taxon>unclassified sequences</taxon>
        <taxon>metagenomes</taxon>
        <taxon>ecological metagenomes</taxon>
    </lineage>
</organism>
<dbReference type="Gene3D" id="3.20.70.20">
    <property type="match status" value="1"/>
</dbReference>
<dbReference type="InterPro" id="IPR004184">
    <property type="entry name" value="PFL_dom"/>
</dbReference>
<evidence type="ECO:0000259" key="4">
    <source>
        <dbReference type="PROSITE" id="PS51554"/>
    </source>
</evidence>